<organism evidence="2 3">
    <name type="scientific">Actinokineospora spheciospongiae</name>
    <dbReference type="NCBI Taxonomy" id="909613"/>
    <lineage>
        <taxon>Bacteria</taxon>
        <taxon>Bacillati</taxon>
        <taxon>Actinomycetota</taxon>
        <taxon>Actinomycetes</taxon>
        <taxon>Pseudonocardiales</taxon>
        <taxon>Pseudonocardiaceae</taxon>
        <taxon>Actinokineospora</taxon>
    </lineage>
</organism>
<feature type="transmembrane region" description="Helical" evidence="1">
    <location>
        <begin position="101"/>
        <end position="119"/>
    </location>
</feature>
<dbReference type="AlphaFoldDB" id="W7IS23"/>
<dbReference type="RefSeq" id="WP_035287865.1">
    <property type="nucleotide sequence ID" value="NZ_AYXG01000212.1"/>
</dbReference>
<evidence type="ECO:0008006" key="4">
    <source>
        <dbReference type="Google" id="ProtNLM"/>
    </source>
</evidence>
<evidence type="ECO:0000256" key="1">
    <source>
        <dbReference type="SAM" id="Phobius"/>
    </source>
</evidence>
<dbReference type="EMBL" id="AYXG01000212">
    <property type="protein sequence ID" value="EWC59261.1"/>
    <property type="molecule type" value="Genomic_DNA"/>
</dbReference>
<evidence type="ECO:0000313" key="2">
    <source>
        <dbReference type="EMBL" id="EWC59261.1"/>
    </source>
</evidence>
<reference evidence="2 3" key="1">
    <citation type="journal article" date="2014" name="Genome Announc.">
        <title>Draft Genome Sequence of the Antitrypanosomally Active Sponge-Associated Bacterium Actinokineospora sp. Strain EG49.</title>
        <authorList>
            <person name="Harjes J."/>
            <person name="Ryu T."/>
            <person name="Abdelmohsen U.R."/>
            <person name="Moitinho-Silva L."/>
            <person name="Horn H."/>
            <person name="Ravasi T."/>
            <person name="Hentschel U."/>
        </authorList>
    </citation>
    <scope>NUCLEOTIDE SEQUENCE [LARGE SCALE GENOMIC DNA]</scope>
    <source>
        <strain evidence="2 3">EG49</strain>
    </source>
</reference>
<keyword evidence="1" id="KW-0472">Membrane</keyword>
<accession>W7IS23</accession>
<gene>
    <name evidence="2" type="ORF">UO65_5477</name>
</gene>
<dbReference type="OrthoDB" id="3699103at2"/>
<evidence type="ECO:0000313" key="3">
    <source>
        <dbReference type="Proteomes" id="UP000019277"/>
    </source>
</evidence>
<keyword evidence="1" id="KW-0812">Transmembrane</keyword>
<protein>
    <recommendedName>
        <fullName evidence="4">Integral membrane protein</fullName>
    </recommendedName>
</protein>
<comment type="caution">
    <text evidence="2">The sequence shown here is derived from an EMBL/GenBank/DDBJ whole genome shotgun (WGS) entry which is preliminary data.</text>
</comment>
<sequence>MAIDPANLPIFGDPSPTDPPAPVRAACGLLVTGAGVSAAQMTYLSVVGGHDLAIFFVPLALTVWFALSLRAGRAWARFAAVMAACVTLVPGFALFSGPGELGVLLVAVALLVAATRLAYRADVRGYFEPEDCPEQERV</sequence>
<dbReference type="Proteomes" id="UP000019277">
    <property type="component" value="Unassembled WGS sequence"/>
</dbReference>
<dbReference type="STRING" id="909613.UO65_5477"/>
<keyword evidence="3" id="KW-1185">Reference proteome</keyword>
<proteinExistence type="predicted"/>
<name>W7IS23_9PSEU</name>
<feature type="transmembrane region" description="Helical" evidence="1">
    <location>
        <begin position="74"/>
        <end position="95"/>
    </location>
</feature>
<keyword evidence="1" id="KW-1133">Transmembrane helix</keyword>
<feature type="transmembrane region" description="Helical" evidence="1">
    <location>
        <begin position="43"/>
        <end position="67"/>
    </location>
</feature>